<dbReference type="Proteomes" id="UP001642540">
    <property type="component" value="Unassembled WGS sequence"/>
</dbReference>
<dbReference type="EMBL" id="CAXLJM020000014">
    <property type="protein sequence ID" value="CAL8081110.1"/>
    <property type="molecule type" value="Genomic_DNA"/>
</dbReference>
<keyword evidence="3" id="KW-1185">Reference proteome</keyword>
<feature type="transmembrane region" description="Helical" evidence="1">
    <location>
        <begin position="300"/>
        <end position="320"/>
    </location>
</feature>
<feature type="transmembrane region" description="Helical" evidence="1">
    <location>
        <begin position="44"/>
        <end position="66"/>
    </location>
</feature>
<accession>A0ABP1Q3H4</accession>
<feature type="transmembrane region" description="Helical" evidence="1">
    <location>
        <begin position="261"/>
        <end position="288"/>
    </location>
</feature>
<feature type="transmembrane region" description="Helical" evidence="1">
    <location>
        <begin position="78"/>
        <end position="99"/>
    </location>
</feature>
<sequence>MFSNRFLKVVEIHYLLSRISWATPLKFNSSTRQITLPRFARLRCYFMVIVLLALSFYLILQVFRIYRLKNYNSDNFYFLYGLTIVCLISNCFQLIFSLLPKELAFIIREILEFLVEIKEQFRPLFDPNKDRMTFLFDYTLIFIQLMCLNGGIVTTFHFIAFPNAPMYPINDLPYDWGKLFWVRVVQFFVWGLINLAGWSYVATTLISAGTYAMYIIPLVVNEMSFAKRGSKKKPMYKTRGSLRQPEVLKCYYRRVEILHLYLLKLFGLILVPIQTLIYQLVLFCNFMLLTKFDSLSKPTTIMLIIWSGFGTFGWTLTLHIGGQMHVRSSQTLSSWGRHDWGTPRDNKMMSKFRKSCLPLKLGYERTFIIRRLTVLKFLRGVIKGTFRTLLTTKNK</sequence>
<evidence type="ECO:0000313" key="3">
    <source>
        <dbReference type="Proteomes" id="UP001642540"/>
    </source>
</evidence>
<name>A0ABP1Q3H4_9HEXA</name>
<evidence type="ECO:0008006" key="4">
    <source>
        <dbReference type="Google" id="ProtNLM"/>
    </source>
</evidence>
<reference evidence="2 3" key="1">
    <citation type="submission" date="2024-08" db="EMBL/GenBank/DDBJ databases">
        <authorList>
            <person name="Cucini C."/>
            <person name="Frati F."/>
        </authorList>
    </citation>
    <scope>NUCLEOTIDE SEQUENCE [LARGE SCALE GENOMIC DNA]</scope>
</reference>
<evidence type="ECO:0000313" key="2">
    <source>
        <dbReference type="EMBL" id="CAL8081110.1"/>
    </source>
</evidence>
<evidence type="ECO:0000256" key="1">
    <source>
        <dbReference type="SAM" id="Phobius"/>
    </source>
</evidence>
<keyword evidence="1" id="KW-0812">Transmembrane</keyword>
<keyword evidence="1" id="KW-0472">Membrane</keyword>
<comment type="caution">
    <text evidence="2">The sequence shown here is derived from an EMBL/GenBank/DDBJ whole genome shotgun (WGS) entry which is preliminary data.</text>
</comment>
<proteinExistence type="predicted"/>
<feature type="transmembrane region" description="Helical" evidence="1">
    <location>
        <begin position="180"/>
        <end position="201"/>
    </location>
</feature>
<keyword evidence="1" id="KW-1133">Transmembrane helix</keyword>
<protein>
    <recommendedName>
        <fullName evidence="4">Odorant receptor</fullName>
    </recommendedName>
</protein>
<organism evidence="2 3">
    <name type="scientific">Orchesella dallaii</name>
    <dbReference type="NCBI Taxonomy" id="48710"/>
    <lineage>
        <taxon>Eukaryota</taxon>
        <taxon>Metazoa</taxon>
        <taxon>Ecdysozoa</taxon>
        <taxon>Arthropoda</taxon>
        <taxon>Hexapoda</taxon>
        <taxon>Collembola</taxon>
        <taxon>Entomobryomorpha</taxon>
        <taxon>Entomobryoidea</taxon>
        <taxon>Orchesellidae</taxon>
        <taxon>Orchesellinae</taxon>
        <taxon>Orchesella</taxon>
    </lineage>
</organism>
<gene>
    <name evidence="2" type="ORF">ODALV1_LOCUS4839</name>
</gene>
<feature type="transmembrane region" description="Helical" evidence="1">
    <location>
        <begin position="138"/>
        <end position="160"/>
    </location>
</feature>